<dbReference type="PANTHER" id="PTHR21015">
    <property type="entry name" value="UDP-N-ACETYLGLUCOSAMINE--N-ACETYLMURAMYL-(PENTAPEPTIDE) PYROPHOSPHORYL-UNDECAPRENOL N-ACETYLGLUCOSAMINE TRANSFERASE 1"/>
    <property type="match status" value="1"/>
</dbReference>
<reference evidence="4" key="1">
    <citation type="journal article" date="2015" name="BMC Genomics">
        <title>Genomic and transcriptomic analysis of the endophytic fungus Pestalotiopsis fici reveals its lifestyle and high potential for synthesis of natural products.</title>
        <authorList>
            <person name="Wang X."/>
            <person name="Zhang X."/>
            <person name="Liu L."/>
            <person name="Xiang M."/>
            <person name="Wang W."/>
            <person name="Sun X."/>
            <person name="Che Y."/>
            <person name="Guo L."/>
            <person name="Liu G."/>
            <person name="Guo L."/>
            <person name="Wang C."/>
            <person name="Yin W.B."/>
            <person name="Stadler M."/>
            <person name="Zhang X."/>
            <person name="Liu X."/>
        </authorList>
    </citation>
    <scope>NUCLEOTIDE SEQUENCE [LARGE SCALE GENOMIC DNA]</scope>
    <source>
        <strain evidence="4">W106-1 / CGMCC3.15140</strain>
    </source>
</reference>
<feature type="compositionally biased region" description="Polar residues" evidence="1">
    <location>
        <begin position="130"/>
        <end position="143"/>
    </location>
</feature>
<dbReference type="InterPro" id="IPR010610">
    <property type="entry name" value="EryCIII-like_C"/>
</dbReference>
<dbReference type="KEGG" id="pfy:PFICI_12237"/>
<gene>
    <name evidence="3" type="ORF">PFICI_12237</name>
</gene>
<dbReference type="PANTHER" id="PTHR21015:SF22">
    <property type="entry name" value="GLYCOSYLTRANSFERASE"/>
    <property type="match status" value="1"/>
</dbReference>
<dbReference type="SUPFAM" id="SSF53756">
    <property type="entry name" value="UDP-Glycosyltransferase/glycogen phosphorylase"/>
    <property type="match status" value="1"/>
</dbReference>
<sequence length="605" mass="65204">MADQNTVVADAIAAIENRELTSDPVTIIKPVAPGVAVAEKAADEKIETAVTEAVPQEAPETEEKAPTTEENPSAESEATVDHVEAPHSCISSVTPVEPAAEEETTKTASEAGGNSSAASENDGTVDGSAPSDTGLTADSSIVSDNGAANGPSNEKPLLAFTAPPVMGHTSPLLRLATEMTKQGYEVIFMSTVQFKEAIIKAGAEFYESKTPFCDFNYLKSRHTLPPGLPTLCADMENMFIKPMLPRSAEFGSLLELVRQRDPTRDVVVVTETMSLAPMPFIYGAPLPKGYDTFPKTINISTVPIMLLSIDTGFTGPCLPPDSSESGRARNKIMNEMLVRGPMGGTDKVFHESLKSVGATSVPKVFFQNAWLESYDTTLQLCVPGLEYPRSDLHLSIRYSGALPKRPLPSNFQYPSWWSEIKANAELPAEQRKKVVAVAQGTVALDYADLILPTIQGLAHRSDVITVAILGVKGATLESSEDFEIPENVRVIDYFSYDAILEYADVFLTNGGYGGLSHGVLNGVPMILAGTTEDKAEVCARGEYAGFAINLKVQRPTSTQVGDACDKIFTTPSYKHRALRLQQENEDLDALAIFERQVSKYAKTQL</sequence>
<evidence type="ECO:0000313" key="4">
    <source>
        <dbReference type="Proteomes" id="UP000030651"/>
    </source>
</evidence>
<dbReference type="GeneID" id="19277250"/>
<feature type="region of interest" description="Disordered" evidence="1">
    <location>
        <begin position="46"/>
        <end position="162"/>
    </location>
</feature>
<dbReference type="Pfam" id="PF06722">
    <property type="entry name" value="EryCIII-like_C"/>
    <property type="match status" value="1"/>
</dbReference>
<dbReference type="Gene3D" id="3.40.50.2000">
    <property type="entry name" value="Glycogen Phosphorylase B"/>
    <property type="match status" value="2"/>
</dbReference>
<keyword evidence="4" id="KW-1185">Reference proteome</keyword>
<feature type="compositionally biased region" description="Low complexity" evidence="1">
    <location>
        <begin position="106"/>
        <end position="121"/>
    </location>
</feature>
<evidence type="ECO:0000259" key="2">
    <source>
        <dbReference type="Pfam" id="PF06722"/>
    </source>
</evidence>
<name>W3WN64_PESFW</name>
<protein>
    <recommendedName>
        <fullName evidence="2">Erythromycin biosynthesis protein CIII-like C-terminal domain-containing protein</fullName>
    </recommendedName>
</protein>
<dbReference type="Proteomes" id="UP000030651">
    <property type="component" value="Unassembled WGS sequence"/>
</dbReference>
<dbReference type="GO" id="GO:0016757">
    <property type="term" value="F:glycosyltransferase activity"/>
    <property type="evidence" value="ECO:0007669"/>
    <property type="project" value="UniProtKB-ARBA"/>
</dbReference>
<dbReference type="OrthoDB" id="4677965at2759"/>
<dbReference type="OMA" id="YEAWALT"/>
<evidence type="ECO:0000256" key="1">
    <source>
        <dbReference type="SAM" id="MobiDB-lite"/>
    </source>
</evidence>
<organism evidence="3 4">
    <name type="scientific">Pestalotiopsis fici (strain W106-1 / CGMCC3.15140)</name>
    <dbReference type="NCBI Taxonomy" id="1229662"/>
    <lineage>
        <taxon>Eukaryota</taxon>
        <taxon>Fungi</taxon>
        <taxon>Dikarya</taxon>
        <taxon>Ascomycota</taxon>
        <taxon>Pezizomycotina</taxon>
        <taxon>Sordariomycetes</taxon>
        <taxon>Xylariomycetidae</taxon>
        <taxon>Amphisphaeriales</taxon>
        <taxon>Sporocadaceae</taxon>
        <taxon>Pestalotiopsis</taxon>
    </lineage>
</organism>
<accession>W3WN64</accession>
<dbReference type="AlphaFoldDB" id="W3WN64"/>
<evidence type="ECO:0000313" key="3">
    <source>
        <dbReference type="EMBL" id="ETS75293.1"/>
    </source>
</evidence>
<dbReference type="EMBL" id="KI912118">
    <property type="protein sequence ID" value="ETS75293.1"/>
    <property type="molecule type" value="Genomic_DNA"/>
</dbReference>
<dbReference type="HOGENOM" id="CLU_000537_4_1_1"/>
<proteinExistence type="predicted"/>
<dbReference type="RefSeq" id="XP_007839009.1">
    <property type="nucleotide sequence ID" value="XM_007840818.1"/>
</dbReference>
<dbReference type="eggNOG" id="KOG1192">
    <property type="taxonomic scope" value="Eukaryota"/>
</dbReference>
<dbReference type="InParanoid" id="W3WN64"/>
<feature type="domain" description="Erythromycin biosynthesis protein CIII-like C-terminal" evidence="2">
    <location>
        <begin position="483"/>
        <end position="584"/>
    </location>
</feature>